<proteinExistence type="predicted"/>
<comment type="caution">
    <text evidence="1">The sequence shown here is derived from an EMBL/GenBank/DDBJ whole genome shotgun (WGS) entry which is preliminary data.</text>
</comment>
<sequence>MKLSLDLLPAILAHRAEGGNGFTIVSKSRSQQSDVALSSFSITTVSKLAKPFHAPAVQPRWLHLHLHDAKLQSAFGKLLPLLGRNNTCLMGRGYDTLSFFLSDPEGTLRIRTG</sequence>
<accession>A0A8T2SN82</accession>
<dbReference type="EMBL" id="CM035423">
    <property type="protein sequence ID" value="KAH7365114.1"/>
    <property type="molecule type" value="Genomic_DNA"/>
</dbReference>
<evidence type="ECO:0000313" key="2">
    <source>
        <dbReference type="Proteomes" id="UP000825935"/>
    </source>
</evidence>
<reference evidence="1" key="1">
    <citation type="submission" date="2021-08" db="EMBL/GenBank/DDBJ databases">
        <title>WGS assembly of Ceratopteris richardii.</title>
        <authorList>
            <person name="Marchant D.B."/>
            <person name="Chen G."/>
            <person name="Jenkins J."/>
            <person name="Shu S."/>
            <person name="Leebens-Mack J."/>
            <person name="Grimwood J."/>
            <person name="Schmutz J."/>
            <person name="Soltis P."/>
            <person name="Soltis D."/>
            <person name="Chen Z.-H."/>
        </authorList>
    </citation>
    <scope>NUCLEOTIDE SEQUENCE</scope>
    <source>
        <strain evidence="1">Whitten #5841</strain>
        <tissue evidence="1">Leaf</tissue>
    </source>
</reference>
<protein>
    <submittedName>
        <fullName evidence="1">Uncharacterized protein</fullName>
    </submittedName>
</protein>
<dbReference type="AlphaFoldDB" id="A0A8T2SN82"/>
<keyword evidence="2" id="KW-1185">Reference proteome</keyword>
<dbReference type="Proteomes" id="UP000825935">
    <property type="component" value="Chromosome 18"/>
</dbReference>
<evidence type="ECO:0000313" key="1">
    <source>
        <dbReference type="EMBL" id="KAH7365114.1"/>
    </source>
</evidence>
<name>A0A8T2SN82_CERRI</name>
<gene>
    <name evidence="1" type="ORF">KP509_18G009700</name>
</gene>
<organism evidence="1 2">
    <name type="scientific">Ceratopteris richardii</name>
    <name type="common">Triangle waterfern</name>
    <dbReference type="NCBI Taxonomy" id="49495"/>
    <lineage>
        <taxon>Eukaryota</taxon>
        <taxon>Viridiplantae</taxon>
        <taxon>Streptophyta</taxon>
        <taxon>Embryophyta</taxon>
        <taxon>Tracheophyta</taxon>
        <taxon>Polypodiopsida</taxon>
        <taxon>Polypodiidae</taxon>
        <taxon>Polypodiales</taxon>
        <taxon>Pteridineae</taxon>
        <taxon>Pteridaceae</taxon>
        <taxon>Parkerioideae</taxon>
        <taxon>Ceratopteris</taxon>
    </lineage>
</organism>